<accession>U9UDY4</accession>
<name>U9UDY4_RHIID</name>
<dbReference type="SUPFAM" id="SSF53098">
    <property type="entry name" value="Ribonuclease H-like"/>
    <property type="match status" value="1"/>
</dbReference>
<proteinExistence type="predicted"/>
<feature type="non-terminal residue" evidence="2">
    <location>
        <position position="1"/>
    </location>
</feature>
<dbReference type="Pfam" id="PF05699">
    <property type="entry name" value="Dimer_Tnp_hAT"/>
    <property type="match status" value="1"/>
</dbReference>
<dbReference type="InterPro" id="IPR008906">
    <property type="entry name" value="HATC_C_dom"/>
</dbReference>
<dbReference type="PANTHER" id="PTHR47611:SF3">
    <property type="entry name" value="HAT C-TERMINAL DIMERISATION DOMAIN-CONTAINING PROTEIN"/>
    <property type="match status" value="1"/>
</dbReference>
<gene>
    <name evidence="2" type="ORF">GLOINDRAFT_346799</name>
</gene>
<evidence type="ECO:0000259" key="1">
    <source>
        <dbReference type="Pfam" id="PF05699"/>
    </source>
</evidence>
<protein>
    <recommendedName>
        <fullName evidence="1">HAT C-terminal dimerisation domain-containing protein</fullName>
    </recommendedName>
</protein>
<organism evidence="2">
    <name type="scientific">Rhizophagus irregularis (strain DAOM 181602 / DAOM 197198 / MUCL 43194)</name>
    <name type="common">Arbuscular mycorrhizal fungus</name>
    <name type="synonym">Glomus intraradices</name>
    <dbReference type="NCBI Taxonomy" id="747089"/>
    <lineage>
        <taxon>Eukaryota</taxon>
        <taxon>Fungi</taxon>
        <taxon>Fungi incertae sedis</taxon>
        <taxon>Mucoromycota</taxon>
        <taxon>Glomeromycotina</taxon>
        <taxon>Glomeromycetes</taxon>
        <taxon>Glomerales</taxon>
        <taxon>Glomeraceae</taxon>
        <taxon>Rhizophagus</taxon>
    </lineage>
</organism>
<reference evidence="2" key="1">
    <citation type="submission" date="2013-07" db="EMBL/GenBank/DDBJ databases">
        <title>The genome of an arbuscular mycorrhizal fungus provides insights into the evolution of the oldest plant symbiosis.</title>
        <authorList>
            <consortium name="DOE Joint Genome Institute"/>
            <person name="Tisserant E."/>
            <person name="Malbreil M."/>
            <person name="Kuo A."/>
            <person name="Kohler A."/>
            <person name="Symeonidi A."/>
            <person name="Balestrini R."/>
            <person name="Charron P."/>
            <person name="Duensing N."/>
            <person name="Frei-dit-Frey N."/>
            <person name="Gianinazzi-Pearson V."/>
            <person name="Gilbert B."/>
            <person name="Handa Y."/>
            <person name="Hijri M."/>
            <person name="Kaul R."/>
            <person name="Kawaguchi M."/>
            <person name="Krajinski F."/>
            <person name="Lammers P."/>
            <person name="Lapierre D."/>
            <person name="Masclaux F.G."/>
            <person name="Murat C."/>
            <person name="Morin E."/>
            <person name="Ndikumana S."/>
            <person name="Pagni M."/>
            <person name="Petitpierre D."/>
            <person name="Requena N."/>
            <person name="Rosikiewicz P."/>
            <person name="Riley R."/>
            <person name="Saito K."/>
            <person name="San Clemente H."/>
            <person name="Shapiro H."/>
            <person name="van Tuinen D."/>
            <person name="Becard G."/>
            <person name="Bonfante P."/>
            <person name="Paszkowski U."/>
            <person name="Shachar-Hill Y."/>
            <person name="Young J.P."/>
            <person name="Sanders I.R."/>
            <person name="Henrissat B."/>
            <person name="Rensing S.A."/>
            <person name="Grigoriev I.V."/>
            <person name="Corradi N."/>
            <person name="Roux C."/>
            <person name="Martin F."/>
        </authorList>
    </citation>
    <scope>NUCLEOTIDE SEQUENCE</scope>
    <source>
        <strain evidence="2">DAOM 197198</strain>
    </source>
</reference>
<dbReference type="AlphaFoldDB" id="U9UDY4"/>
<dbReference type="InterPro" id="IPR012337">
    <property type="entry name" value="RNaseH-like_sf"/>
</dbReference>
<dbReference type="HOGENOM" id="CLU_1986971_0_0_1"/>
<dbReference type="PANTHER" id="PTHR47611">
    <property type="entry name" value="HAT DIMERISATION DOMAIN, C-TERMINAL"/>
    <property type="match status" value="1"/>
</dbReference>
<dbReference type="GO" id="GO:0046983">
    <property type="term" value="F:protein dimerization activity"/>
    <property type="evidence" value="ECO:0007669"/>
    <property type="project" value="InterPro"/>
</dbReference>
<feature type="domain" description="HAT C-terminal dimerisation" evidence="1">
    <location>
        <begin position="38"/>
        <end position="113"/>
    </location>
</feature>
<dbReference type="EMBL" id="KI283543">
    <property type="protein sequence ID" value="ESA13811.1"/>
    <property type="molecule type" value="Genomic_DNA"/>
</dbReference>
<sequence>DIIVTGENQEVELQSVSSNSLLARIFQDNVTHVKVANYLALPKIHHDDCPLTWWKTNKTRFLVLSKLARKYLAIPATSTLSEKLFSEAGNVMTIKRTQLAPNMLENLVFCKKNELAFGWRDFSFKY</sequence>
<evidence type="ECO:0000313" key="2">
    <source>
        <dbReference type="EMBL" id="ESA13811.1"/>
    </source>
</evidence>
<dbReference type="eggNOG" id="KOG1121">
    <property type="taxonomic scope" value="Eukaryota"/>
</dbReference>